<sequence>MISFLDKVDMDKTNPEVMGDIWKIISEDIKNENSYKDVKTYFNKKLLNSLPYLKKLIEITKKELAINHSEEMFKDVELAESILYLGDNCGEIVLDKLFITVLKENYPNLEIYYGVRGKPIVNDVTVEDAKEVKMNEGSQVLSNGDGSLGTELKKTSSEFNKIFNDVHMVICKGQGNYESLINCNIENLYFMFMAKCNMVAKPLNISFKSLFR</sequence>
<evidence type="ECO:0000313" key="2">
    <source>
        <dbReference type="EMBL" id="VYT74441.1"/>
    </source>
</evidence>
<dbReference type="AlphaFoldDB" id="A0A6N2Z5T2"/>
<dbReference type="EMBL" id="CACRTV010000014">
    <property type="protein sequence ID" value="VYT74441.1"/>
    <property type="molecule type" value="Genomic_DNA"/>
</dbReference>
<evidence type="ECO:0000259" key="1">
    <source>
        <dbReference type="Pfam" id="PF01937"/>
    </source>
</evidence>
<feature type="domain" description="Damage-control phosphatase ARMT1-like metal-binding" evidence="1">
    <location>
        <begin position="55"/>
        <end position="202"/>
    </location>
</feature>
<gene>
    <name evidence="2" type="ORF">CPLFYP93_00493</name>
</gene>
<organism evidence="2">
    <name type="scientific">Clostridium paraputrificum</name>
    <dbReference type="NCBI Taxonomy" id="29363"/>
    <lineage>
        <taxon>Bacteria</taxon>
        <taxon>Bacillati</taxon>
        <taxon>Bacillota</taxon>
        <taxon>Clostridia</taxon>
        <taxon>Eubacteriales</taxon>
        <taxon>Clostridiaceae</taxon>
        <taxon>Clostridium</taxon>
    </lineage>
</organism>
<proteinExistence type="predicted"/>
<reference evidence="2" key="1">
    <citation type="submission" date="2019-11" db="EMBL/GenBank/DDBJ databases">
        <authorList>
            <person name="Feng L."/>
        </authorList>
    </citation>
    <scope>NUCLEOTIDE SEQUENCE</scope>
    <source>
        <strain evidence="2">CParaputrificumLFYP93</strain>
    </source>
</reference>
<dbReference type="InterPro" id="IPR036075">
    <property type="entry name" value="ARMT-1-like_metal-bd_sf"/>
</dbReference>
<dbReference type="InterPro" id="IPR002791">
    <property type="entry name" value="ARMT1-like_metal-bd"/>
</dbReference>
<name>A0A6N2Z5T2_9CLOT</name>
<protein>
    <recommendedName>
        <fullName evidence="1">Damage-control phosphatase ARMT1-like metal-binding domain-containing protein</fullName>
    </recommendedName>
</protein>
<dbReference type="SUPFAM" id="SSF111321">
    <property type="entry name" value="AF1104-like"/>
    <property type="match status" value="1"/>
</dbReference>
<dbReference type="Pfam" id="PF01937">
    <property type="entry name" value="ARMT1-like_dom"/>
    <property type="match status" value="1"/>
</dbReference>
<dbReference type="Gene3D" id="3.40.50.10880">
    <property type="entry name" value="Uncharacterised protein PF01937, DUF89, domain 3"/>
    <property type="match status" value="1"/>
</dbReference>
<accession>A0A6N2Z5T2</accession>